<dbReference type="PIRSF" id="PIRSF036659">
    <property type="entry name" value="BdbC"/>
    <property type="match status" value="1"/>
</dbReference>
<dbReference type="Gene3D" id="1.20.1550.10">
    <property type="entry name" value="DsbB-like"/>
    <property type="match status" value="1"/>
</dbReference>
<evidence type="ECO:0000256" key="9">
    <source>
        <dbReference type="ARBA" id="ARBA00023157"/>
    </source>
</evidence>
<dbReference type="PANTHER" id="PTHR43469:SF1">
    <property type="entry name" value="SPBETA PROPHAGE-DERIVED DISULFIDE BOND FORMATION PROTEIN B"/>
    <property type="match status" value="1"/>
</dbReference>
<keyword evidence="7" id="KW-0560">Oxidoreductase</keyword>
<gene>
    <name evidence="13" type="ORF">A3H60_02180</name>
</gene>
<evidence type="ECO:0000256" key="11">
    <source>
        <dbReference type="ARBA" id="ARBA00023284"/>
    </source>
</evidence>
<keyword evidence="9" id="KW-1015">Disulfide bond</keyword>
<sequence>MIGKYALFLALFVSTAAVLGSLFYSNVMGFEPCLLCWWQRIFLYPLAIIFAVAIWKKNDFAFLYALPLALLAGIVAFYQAYANFGGLSILSCTAIEGACSKIYVMAFGYITIPVMSLTVSLYILLLIWADRIYKNEDRNS</sequence>
<dbReference type="InterPro" id="IPR023380">
    <property type="entry name" value="DsbB-like_sf"/>
</dbReference>
<feature type="transmembrane region" description="Helical" evidence="12">
    <location>
        <begin position="102"/>
        <end position="128"/>
    </location>
</feature>
<comment type="similarity">
    <text evidence="2">Belongs to the DsbB family. BdbC subfamily.</text>
</comment>
<comment type="caution">
    <text evidence="13">The sequence shown here is derived from an EMBL/GenBank/DDBJ whole genome shotgun (WGS) entry which is preliminary data.</text>
</comment>
<dbReference type="InterPro" id="IPR012187">
    <property type="entry name" value="Disulphide_bond_form_BdbC"/>
</dbReference>
<dbReference type="GO" id="GO:0015035">
    <property type="term" value="F:protein-disulfide reductase activity"/>
    <property type="evidence" value="ECO:0007669"/>
    <property type="project" value="InterPro"/>
</dbReference>
<feature type="transmembrane region" description="Helical" evidence="12">
    <location>
        <begin position="37"/>
        <end position="55"/>
    </location>
</feature>
<evidence type="ECO:0000256" key="8">
    <source>
        <dbReference type="ARBA" id="ARBA00023136"/>
    </source>
</evidence>
<keyword evidence="11" id="KW-0676">Redox-active center</keyword>
<reference evidence="13 14" key="1">
    <citation type="journal article" date="2016" name="Nat. Commun.">
        <title>Thousands of microbial genomes shed light on interconnected biogeochemical processes in an aquifer system.</title>
        <authorList>
            <person name="Anantharaman K."/>
            <person name="Brown C.T."/>
            <person name="Hug L.A."/>
            <person name="Sharon I."/>
            <person name="Castelle C.J."/>
            <person name="Probst A.J."/>
            <person name="Thomas B.C."/>
            <person name="Singh A."/>
            <person name="Wilkins M.J."/>
            <person name="Karaoz U."/>
            <person name="Brodie E.L."/>
            <person name="Williams K.H."/>
            <person name="Hubbard S.S."/>
            <person name="Banfield J.F."/>
        </authorList>
    </citation>
    <scope>NUCLEOTIDE SEQUENCE [LARGE SCALE GENOMIC DNA]</scope>
</reference>
<evidence type="ECO:0000256" key="10">
    <source>
        <dbReference type="ARBA" id="ARBA00023186"/>
    </source>
</evidence>
<dbReference type="AlphaFoldDB" id="A0A1G2UNF0"/>
<organism evidence="13 14">
    <name type="scientific">Candidatus Zambryskibacteria bacterium RIFCSPLOWO2_02_FULL_44_12b</name>
    <dbReference type="NCBI Taxonomy" id="1802772"/>
    <lineage>
        <taxon>Bacteria</taxon>
        <taxon>Candidatus Zambryskiibacteriota</taxon>
    </lineage>
</organism>
<dbReference type="Proteomes" id="UP000177202">
    <property type="component" value="Unassembled WGS sequence"/>
</dbReference>
<name>A0A1G2UNF0_9BACT</name>
<evidence type="ECO:0008006" key="15">
    <source>
        <dbReference type="Google" id="ProtNLM"/>
    </source>
</evidence>
<evidence type="ECO:0000313" key="13">
    <source>
        <dbReference type="EMBL" id="OHB10919.1"/>
    </source>
</evidence>
<dbReference type="InterPro" id="IPR003752">
    <property type="entry name" value="DiS_bond_form_DsbB/BdbC"/>
</dbReference>
<proteinExistence type="inferred from homology"/>
<evidence type="ECO:0000256" key="5">
    <source>
        <dbReference type="ARBA" id="ARBA00022982"/>
    </source>
</evidence>
<feature type="transmembrane region" description="Helical" evidence="12">
    <location>
        <begin position="62"/>
        <end position="82"/>
    </location>
</feature>
<dbReference type="SUPFAM" id="SSF158442">
    <property type="entry name" value="DsbB-like"/>
    <property type="match status" value="1"/>
</dbReference>
<evidence type="ECO:0000256" key="2">
    <source>
        <dbReference type="ARBA" id="ARBA00007602"/>
    </source>
</evidence>
<protein>
    <recommendedName>
        <fullName evidence="15">2-oxoglutarate dehydrogenase</fullName>
    </recommendedName>
</protein>
<dbReference type="EMBL" id="MHWP01000004">
    <property type="protein sequence ID" value="OHB10919.1"/>
    <property type="molecule type" value="Genomic_DNA"/>
</dbReference>
<dbReference type="Pfam" id="PF02600">
    <property type="entry name" value="DsbB"/>
    <property type="match status" value="1"/>
</dbReference>
<keyword evidence="6 12" id="KW-1133">Transmembrane helix</keyword>
<dbReference type="GO" id="GO:0016020">
    <property type="term" value="C:membrane"/>
    <property type="evidence" value="ECO:0007669"/>
    <property type="project" value="UniProtKB-SubCell"/>
</dbReference>
<keyword evidence="5" id="KW-0249">Electron transport</keyword>
<evidence type="ECO:0000256" key="6">
    <source>
        <dbReference type="ARBA" id="ARBA00022989"/>
    </source>
</evidence>
<comment type="subcellular location">
    <subcellularLocation>
        <location evidence="1">Membrane</location>
        <topology evidence="1">Multi-pass membrane protein</topology>
    </subcellularLocation>
</comment>
<keyword evidence="10" id="KW-0143">Chaperone</keyword>
<accession>A0A1G2UNF0</accession>
<keyword evidence="8 12" id="KW-0472">Membrane</keyword>
<evidence type="ECO:0000313" key="14">
    <source>
        <dbReference type="Proteomes" id="UP000177202"/>
    </source>
</evidence>
<feature type="transmembrane region" description="Helical" evidence="12">
    <location>
        <begin position="7"/>
        <end position="25"/>
    </location>
</feature>
<dbReference type="STRING" id="1802772.A3H60_02180"/>
<evidence type="ECO:0000256" key="12">
    <source>
        <dbReference type="SAM" id="Phobius"/>
    </source>
</evidence>
<evidence type="ECO:0000256" key="3">
    <source>
        <dbReference type="ARBA" id="ARBA00022448"/>
    </source>
</evidence>
<keyword evidence="4 12" id="KW-0812">Transmembrane</keyword>
<dbReference type="GO" id="GO:0006457">
    <property type="term" value="P:protein folding"/>
    <property type="evidence" value="ECO:0007669"/>
    <property type="project" value="InterPro"/>
</dbReference>
<evidence type="ECO:0000256" key="4">
    <source>
        <dbReference type="ARBA" id="ARBA00022692"/>
    </source>
</evidence>
<evidence type="ECO:0000256" key="7">
    <source>
        <dbReference type="ARBA" id="ARBA00023002"/>
    </source>
</evidence>
<dbReference type="PANTHER" id="PTHR43469">
    <property type="entry name" value="DISULFIDE FORMATION PROTEIN-RELATED"/>
    <property type="match status" value="1"/>
</dbReference>
<evidence type="ECO:0000256" key="1">
    <source>
        <dbReference type="ARBA" id="ARBA00004141"/>
    </source>
</evidence>
<keyword evidence="3" id="KW-0813">Transport</keyword>